<name>A0ABW7HHR0_9BURK</name>
<dbReference type="PROSITE" id="PS51186">
    <property type="entry name" value="GNAT"/>
    <property type="match status" value="1"/>
</dbReference>
<evidence type="ECO:0000259" key="1">
    <source>
        <dbReference type="PROSITE" id="PS51186"/>
    </source>
</evidence>
<sequence>MSSTNRADTGRSQARCAPRVLHLHDEAAMAGRCGDDPLLATRLARPADPPGLVANLDRELLFPPARGRLHCNQPCAAMPRLHAASNASLDCRLTPWDERVFGVPCAEITGLDGHDDETQILALLQQFDTWARENGVRFAYARVAPEAAAKRAFHRAGFYFAEASYRVGHRHIQGSAVFDRLIRRGPVLEPAVVADHAALQQILADDFEHGRIHEDPWVTREQAALRYRNWLHDLIEQGHELLCYRLKGEVIGLHVQRADEGRVDLVLTGVKRSHALLGASLWAEVLRLNRLRGVREAHTLISAANIPILNLYRRLDFQFDALLVGFHKRYE</sequence>
<proteinExistence type="predicted"/>
<evidence type="ECO:0000313" key="2">
    <source>
        <dbReference type="EMBL" id="MFG6489455.1"/>
    </source>
</evidence>
<reference evidence="2 3" key="1">
    <citation type="submission" date="2024-08" db="EMBL/GenBank/DDBJ databases">
        <authorList>
            <person name="Lu H."/>
        </authorList>
    </citation>
    <scope>NUCLEOTIDE SEQUENCE [LARGE SCALE GENOMIC DNA]</scope>
    <source>
        <strain evidence="2 3">BYS78W</strain>
    </source>
</reference>
<accession>A0ABW7HHR0</accession>
<organism evidence="2 3">
    <name type="scientific">Pelomonas candidula</name>
    <dbReference type="NCBI Taxonomy" id="3299025"/>
    <lineage>
        <taxon>Bacteria</taxon>
        <taxon>Pseudomonadati</taxon>
        <taxon>Pseudomonadota</taxon>
        <taxon>Betaproteobacteria</taxon>
        <taxon>Burkholderiales</taxon>
        <taxon>Sphaerotilaceae</taxon>
        <taxon>Roseateles</taxon>
    </lineage>
</organism>
<dbReference type="SUPFAM" id="SSF55729">
    <property type="entry name" value="Acyl-CoA N-acyltransferases (Nat)"/>
    <property type="match status" value="1"/>
</dbReference>
<feature type="domain" description="N-acetyltransferase" evidence="1">
    <location>
        <begin position="186"/>
        <end position="331"/>
    </location>
</feature>
<protein>
    <recommendedName>
        <fullName evidence="1">N-acetyltransferase domain-containing protein</fullName>
    </recommendedName>
</protein>
<keyword evidence="3" id="KW-1185">Reference proteome</keyword>
<dbReference type="Gene3D" id="3.40.630.30">
    <property type="match status" value="1"/>
</dbReference>
<dbReference type="InterPro" id="IPR000182">
    <property type="entry name" value="GNAT_dom"/>
</dbReference>
<dbReference type="Proteomes" id="UP001606134">
    <property type="component" value="Unassembled WGS sequence"/>
</dbReference>
<dbReference type="EMBL" id="JBIGIC010000013">
    <property type="protein sequence ID" value="MFG6489455.1"/>
    <property type="molecule type" value="Genomic_DNA"/>
</dbReference>
<dbReference type="InterPro" id="IPR016181">
    <property type="entry name" value="Acyl_CoA_acyltransferase"/>
</dbReference>
<comment type="caution">
    <text evidence="2">The sequence shown here is derived from an EMBL/GenBank/DDBJ whole genome shotgun (WGS) entry which is preliminary data.</text>
</comment>
<gene>
    <name evidence="2" type="ORF">ACG04R_22445</name>
</gene>
<evidence type="ECO:0000313" key="3">
    <source>
        <dbReference type="Proteomes" id="UP001606134"/>
    </source>
</evidence>